<protein>
    <submittedName>
        <fullName evidence="1">Uncharacterized protein</fullName>
    </submittedName>
</protein>
<reference evidence="1" key="1">
    <citation type="submission" date="2014-09" db="EMBL/GenBank/DDBJ databases">
        <title>Genome sequence of the luminous mushroom Mycena chlorophos for searching fungal bioluminescence genes.</title>
        <authorList>
            <person name="Tanaka Y."/>
            <person name="Kasuga D."/>
            <person name="Oba Y."/>
            <person name="Hase S."/>
            <person name="Sato K."/>
            <person name="Oba Y."/>
            <person name="Sakakibara Y."/>
        </authorList>
    </citation>
    <scope>NUCLEOTIDE SEQUENCE</scope>
</reference>
<dbReference type="Proteomes" id="UP000815677">
    <property type="component" value="Unassembled WGS sequence"/>
</dbReference>
<proteinExistence type="predicted"/>
<name>A0ABQ0L996_MYCCL</name>
<gene>
    <name evidence="1" type="ORF">MCHLO_05142</name>
</gene>
<evidence type="ECO:0000313" key="2">
    <source>
        <dbReference type="Proteomes" id="UP000815677"/>
    </source>
</evidence>
<dbReference type="EMBL" id="DF843878">
    <property type="protein sequence ID" value="GAT47691.1"/>
    <property type="molecule type" value="Genomic_DNA"/>
</dbReference>
<accession>A0ABQ0L996</accession>
<evidence type="ECO:0000313" key="1">
    <source>
        <dbReference type="EMBL" id="GAT47691.1"/>
    </source>
</evidence>
<keyword evidence="2" id="KW-1185">Reference proteome</keyword>
<organism evidence="1 2">
    <name type="scientific">Mycena chlorophos</name>
    <name type="common">Agaric fungus</name>
    <name type="synonym">Agaricus chlorophos</name>
    <dbReference type="NCBI Taxonomy" id="658473"/>
    <lineage>
        <taxon>Eukaryota</taxon>
        <taxon>Fungi</taxon>
        <taxon>Dikarya</taxon>
        <taxon>Basidiomycota</taxon>
        <taxon>Agaricomycotina</taxon>
        <taxon>Agaricomycetes</taxon>
        <taxon>Agaricomycetidae</taxon>
        <taxon>Agaricales</taxon>
        <taxon>Marasmiineae</taxon>
        <taxon>Mycenaceae</taxon>
        <taxon>Mycena</taxon>
    </lineage>
</organism>
<sequence>MKARLWGTVRSETGSLEAAHTDAASLRGDGSRSDWEGVTIHSSADSAQFGSYLLLAKRSGDIRSNSDFRSSRSTCAQPPPARPGFCCKNLVQISAERQLKHGDNDPIGGRDKTTPDILHGNCAGAWMQARKWLVILERSTALLSRIAKVATNTNPTPRFLPTTATMQFSSRLTLALKLAIGAAARVLFTFCTTATNSIMGTWTPLCANLE</sequence>